<organism evidence="2 3">
    <name type="scientific">Paenibacillus phytohabitans</name>
    <dbReference type="NCBI Taxonomy" id="2654978"/>
    <lineage>
        <taxon>Bacteria</taxon>
        <taxon>Bacillati</taxon>
        <taxon>Bacillota</taxon>
        <taxon>Bacilli</taxon>
        <taxon>Bacillales</taxon>
        <taxon>Paenibacillaceae</taxon>
        <taxon>Paenibacillus</taxon>
    </lineage>
</organism>
<sequence>MKKFRRSSMLLLSMSMALSLSISASAAPVTPEKAPGASNVQVSTQPSTVNFVLPANADDMNKDAVISAKTSSQPVATVTEAPTTSVNSTDAGKFGDITLRSQSRPTSFYNITANGSYTGSFWTDNSEIFTNYYFSPNNLGKLYLNIQTSKDSNQTTTSAYVRLYSRDSNSVLTTSSVPVPGGTLVTFSNLDVNKFYYVGFGVTALGEGYSANITVYH</sequence>
<protein>
    <submittedName>
        <fullName evidence="2">Uncharacterized protein</fullName>
    </submittedName>
</protein>
<keyword evidence="1" id="KW-0732">Signal</keyword>
<reference evidence="2 3" key="1">
    <citation type="submission" date="2019-10" db="EMBL/GenBank/DDBJ databases">
        <title>Description of Paenibacillus terricola sp. nov.</title>
        <authorList>
            <person name="Carlier A."/>
            <person name="Qi S."/>
        </authorList>
    </citation>
    <scope>NUCLEOTIDE SEQUENCE [LARGE SCALE GENOMIC DNA]</scope>
    <source>
        <strain evidence="2 3">LMG 31459</strain>
    </source>
</reference>
<evidence type="ECO:0000313" key="3">
    <source>
        <dbReference type="Proteomes" id="UP000596857"/>
    </source>
</evidence>
<gene>
    <name evidence="2" type="ORF">GC101_20125</name>
</gene>
<name>A0ABX1YLG0_9BACL</name>
<feature type="chain" id="PRO_5046522001" evidence="1">
    <location>
        <begin position="27"/>
        <end position="217"/>
    </location>
</feature>
<keyword evidence="3" id="KW-1185">Reference proteome</keyword>
<evidence type="ECO:0000313" key="2">
    <source>
        <dbReference type="EMBL" id="NOU81174.1"/>
    </source>
</evidence>
<feature type="signal peptide" evidence="1">
    <location>
        <begin position="1"/>
        <end position="26"/>
    </location>
</feature>
<proteinExistence type="predicted"/>
<accession>A0ABX1YLG0</accession>
<dbReference type="RefSeq" id="WP_171718701.1">
    <property type="nucleotide sequence ID" value="NZ_WHOB01000060.1"/>
</dbReference>
<dbReference type="EMBL" id="WHOB01000060">
    <property type="protein sequence ID" value="NOU81174.1"/>
    <property type="molecule type" value="Genomic_DNA"/>
</dbReference>
<dbReference type="Proteomes" id="UP000596857">
    <property type="component" value="Unassembled WGS sequence"/>
</dbReference>
<evidence type="ECO:0000256" key="1">
    <source>
        <dbReference type="SAM" id="SignalP"/>
    </source>
</evidence>
<comment type="caution">
    <text evidence="2">The sequence shown here is derived from an EMBL/GenBank/DDBJ whole genome shotgun (WGS) entry which is preliminary data.</text>
</comment>